<feature type="transmembrane region" description="Helical" evidence="1">
    <location>
        <begin position="209"/>
        <end position="237"/>
    </location>
</feature>
<dbReference type="InterPro" id="IPR036259">
    <property type="entry name" value="MFS_trans_sf"/>
</dbReference>
<reference evidence="3" key="1">
    <citation type="submission" date="2016-10" db="EMBL/GenBank/DDBJ databases">
        <authorList>
            <person name="de Groot N.N."/>
        </authorList>
    </citation>
    <scope>NUCLEOTIDE SEQUENCE</scope>
</reference>
<evidence type="ECO:0000259" key="2">
    <source>
        <dbReference type="PROSITE" id="PS50850"/>
    </source>
</evidence>
<dbReference type="GO" id="GO:0005886">
    <property type="term" value="C:plasma membrane"/>
    <property type="evidence" value="ECO:0007669"/>
    <property type="project" value="TreeGrafter"/>
</dbReference>
<feature type="transmembrane region" description="Helical" evidence="1">
    <location>
        <begin position="166"/>
        <end position="183"/>
    </location>
</feature>
<dbReference type="Gene3D" id="1.20.1250.20">
    <property type="entry name" value="MFS general substrate transporter like domains"/>
    <property type="match status" value="2"/>
</dbReference>
<feature type="transmembrane region" description="Helical" evidence="1">
    <location>
        <begin position="278"/>
        <end position="296"/>
    </location>
</feature>
<keyword evidence="1" id="KW-0812">Transmembrane</keyword>
<gene>
    <name evidence="3" type="ORF">MNB_SV-3-56</name>
</gene>
<dbReference type="PANTHER" id="PTHR43129:SF1">
    <property type="entry name" value="FOSMIDOMYCIN RESISTANCE PROTEIN"/>
    <property type="match status" value="1"/>
</dbReference>
<dbReference type="SUPFAM" id="SSF103473">
    <property type="entry name" value="MFS general substrate transporter"/>
    <property type="match status" value="1"/>
</dbReference>
<dbReference type="Pfam" id="PF07690">
    <property type="entry name" value="MFS_1"/>
    <property type="match status" value="1"/>
</dbReference>
<organism evidence="3">
    <name type="scientific">hydrothermal vent metagenome</name>
    <dbReference type="NCBI Taxonomy" id="652676"/>
    <lineage>
        <taxon>unclassified sequences</taxon>
        <taxon>metagenomes</taxon>
        <taxon>ecological metagenomes</taxon>
    </lineage>
</organism>
<feature type="transmembrane region" description="Helical" evidence="1">
    <location>
        <begin position="98"/>
        <end position="117"/>
    </location>
</feature>
<proteinExistence type="predicted"/>
<dbReference type="EMBL" id="FPHI01000008">
    <property type="protein sequence ID" value="SFV55068.1"/>
    <property type="molecule type" value="Genomic_DNA"/>
</dbReference>
<feature type="transmembrane region" description="Helical" evidence="1">
    <location>
        <begin position="302"/>
        <end position="324"/>
    </location>
</feature>
<name>A0A1W1BND2_9ZZZZ</name>
<dbReference type="InterPro" id="IPR020846">
    <property type="entry name" value="MFS_dom"/>
</dbReference>
<dbReference type="CDD" id="cd17478">
    <property type="entry name" value="MFS_FsR"/>
    <property type="match status" value="1"/>
</dbReference>
<protein>
    <submittedName>
        <fullName evidence="3">Fosmidomycin resistance protein</fullName>
    </submittedName>
</protein>
<sequence>MNKISLETKKDLIFTVSLAHLVQDTYSAFLAPILPLLIEKLEMSLVMSAFLDIARKIPSLLNPFFGLLAERSDARYFVILAPAFTAVSMSLLGAASSYALLVVLLTIAGIASTLFHIPSPGMIKASAGEKLGRAMSYYMVGGELARTVGPLLITGAVSLWGLEGTWRLMPFGILASLILYYKLRDFQVTQTKFAKKSEKGDALAEVKRFLPLFGAMSGFMFFQSAMKMAVTLYLAVYLTQQGFSLWIASSALAVLQFFGVMGTFLSGNISDKIGRQKTLVIMSSGAALTMSAFLFSTTLYTLFPLLALLGIFMFANGPIMLSVIHELDTKMPTFINSVYMSINFSISSIVVLAMGMFGDTLGLTLTYNIAAVLAFVAVPFAMVLNHTMRDRGL</sequence>
<keyword evidence="1" id="KW-1133">Transmembrane helix</keyword>
<dbReference type="InterPro" id="IPR011701">
    <property type="entry name" value="MFS"/>
</dbReference>
<evidence type="ECO:0000256" key="1">
    <source>
        <dbReference type="SAM" id="Phobius"/>
    </source>
</evidence>
<feature type="transmembrane region" description="Helical" evidence="1">
    <location>
        <begin position="137"/>
        <end position="160"/>
    </location>
</feature>
<dbReference type="PROSITE" id="PS50850">
    <property type="entry name" value="MFS"/>
    <property type="match status" value="1"/>
</dbReference>
<feature type="domain" description="Major facilitator superfamily (MFS) profile" evidence="2">
    <location>
        <begin position="12"/>
        <end position="389"/>
    </location>
</feature>
<feature type="transmembrane region" description="Helical" evidence="1">
    <location>
        <begin position="336"/>
        <end position="358"/>
    </location>
</feature>
<accession>A0A1W1BND2</accession>
<feature type="transmembrane region" description="Helical" evidence="1">
    <location>
        <begin position="74"/>
        <end position="92"/>
    </location>
</feature>
<dbReference type="PANTHER" id="PTHR43129">
    <property type="entry name" value="FOSMIDOMYCIN RESISTANCE PROTEIN"/>
    <property type="match status" value="1"/>
</dbReference>
<dbReference type="AlphaFoldDB" id="A0A1W1BND2"/>
<evidence type="ECO:0000313" key="3">
    <source>
        <dbReference type="EMBL" id="SFV55068.1"/>
    </source>
</evidence>
<dbReference type="GO" id="GO:0022857">
    <property type="term" value="F:transmembrane transporter activity"/>
    <property type="evidence" value="ECO:0007669"/>
    <property type="project" value="InterPro"/>
</dbReference>
<feature type="transmembrane region" description="Helical" evidence="1">
    <location>
        <begin position="364"/>
        <end position="384"/>
    </location>
</feature>
<keyword evidence="1" id="KW-0472">Membrane</keyword>
<feature type="transmembrane region" description="Helical" evidence="1">
    <location>
        <begin position="243"/>
        <end position="266"/>
    </location>
</feature>